<reference evidence="3" key="1">
    <citation type="submission" date="2015-07" db="EMBL/GenBank/DDBJ databases">
        <authorList>
            <person name="Teixeira M.M."/>
            <person name="Souza R.C."/>
            <person name="Almeida L.G."/>
            <person name="Vicente V.A."/>
            <person name="de Hoog S."/>
            <person name="Bocca A.L."/>
            <person name="de Almeida S.R."/>
            <person name="Vasconcelos A.T."/>
            <person name="Felipe M.S."/>
        </authorList>
    </citation>
    <scope>NUCLEOTIDE SEQUENCE [LARGE SCALE GENOMIC DNA]</scope>
    <source>
        <strain evidence="3">KSF</strain>
    </source>
</reference>
<gene>
    <name evidence="2" type="ORF">CLCR_04885</name>
</gene>
<dbReference type="OrthoDB" id="4117455at2759"/>
<proteinExistence type="predicted"/>
<feature type="compositionally biased region" description="Basic and acidic residues" evidence="1">
    <location>
        <begin position="9"/>
        <end position="20"/>
    </location>
</feature>
<evidence type="ECO:0000313" key="2">
    <source>
        <dbReference type="EMBL" id="OCT49073.1"/>
    </source>
</evidence>
<feature type="region of interest" description="Disordered" evidence="1">
    <location>
        <begin position="251"/>
        <end position="291"/>
    </location>
</feature>
<protein>
    <submittedName>
        <fullName evidence="2">Uncharacterized protein</fullName>
    </submittedName>
</protein>
<dbReference type="AlphaFoldDB" id="A0A1C1CKN4"/>
<accession>A0A1C1CKN4</accession>
<feature type="region of interest" description="Disordered" evidence="1">
    <location>
        <begin position="1"/>
        <end position="26"/>
    </location>
</feature>
<feature type="region of interest" description="Disordered" evidence="1">
    <location>
        <begin position="339"/>
        <end position="362"/>
    </location>
</feature>
<dbReference type="EMBL" id="LGRB01000011">
    <property type="protein sequence ID" value="OCT49073.1"/>
    <property type="molecule type" value="Genomic_DNA"/>
</dbReference>
<organism evidence="2 3">
    <name type="scientific">Cladophialophora carrionii</name>
    <dbReference type="NCBI Taxonomy" id="86049"/>
    <lineage>
        <taxon>Eukaryota</taxon>
        <taxon>Fungi</taxon>
        <taxon>Dikarya</taxon>
        <taxon>Ascomycota</taxon>
        <taxon>Pezizomycotina</taxon>
        <taxon>Eurotiomycetes</taxon>
        <taxon>Chaetothyriomycetidae</taxon>
        <taxon>Chaetothyriales</taxon>
        <taxon>Herpotrichiellaceae</taxon>
        <taxon>Cladophialophora</taxon>
    </lineage>
</organism>
<feature type="compositionally biased region" description="Polar residues" evidence="1">
    <location>
        <begin position="351"/>
        <end position="362"/>
    </location>
</feature>
<dbReference type="VEuPathDB" id="FungiDB:CLCR_04885"/>
<dbReference type="Proteomes" id="UP000094526">
    <property type="component" value="Unassembled WGS sequence"/>
</dbReference>
<evidence type="ECO:0000256" key="1">
    <source>
        <dbReference type="SAM" id="MobiDB-lite"/>
    </source>
</evidence>
<keyword evidence="3" id="KW-1185">Reference proteome</keyword>
<sequence length="423" mass="46242">MDGFDDAAPEAREQREDRGPRIPPAKLSTINATPAISIFYKPDKRSPVTLLDSKFPRDAAMIFCDRIRHDIMDNGSKSFTIVGGDLNGHKLVLAWIRQCVEEQSIVKFKDGTFQILSIADSPSNRQLDESTPGFFTTYANVILSSYYLGIPARDLSDHLLKRMTAIARKQLMTWDEVDWFYETAFPSTVPQEKEAALRGVAAASIFWGWWAAKLDSEETPGEMRVLDVMRQENKKLDDDLHAWCERNEKDVRRKWDEKSKAKKYGAQTSNGDGDGAGWDQPAATTEGNSGGWDNAVAENGASGGWDVAAPIATAGWDNSAAATSSKGIGANSWDSADALNDNDAPFAPPNSLASPGFSSAKNTHTPLPPLSEITNATHFGENDGFSGTTGEGGDWADEVNAEVVDQGQHYHSNQGHQLGNNQW</sequence>
<comment type="caution">
    <text evidence="2">The sequence shown here is derived from an EMBL/GenBank/DDBJ whole genome shotgun (WGS) entry which is preliminary data.</text>
</comment>
<evidence type="ECO:0000313" key="3">
    <source>
        <dbReference type="Proteomes" id="UP000094526"/>
    </source>
</evidence>
<dbReference type="VEuPathDB" id="FungiDB:G647_02848"/>
<name>A0A1C1CKN4_9EURO</name>